<proteinExistence type="predicted"/>
<protein>
    <submittedName>
        <fullName evidence="2">Haloacid dehalogenase-like hydrolase</fullName>
    </submittedName>
</protein>
<keyword evidence="1" id="KW-0732">Signal</keyword>
<dbReference type="InterPro" id="IPR036412">
    <property type="entry name" value="HAD-like_sf"/>
</dbReference>
<comment type="caution">
    <text evidence="2">The sequence shown here is derived from an EMBL/GenBank/DDBJ whole genome shotgun (WGS) entry which is preliminary data.</text>
</comment>
<dbReference type="Proteomes" id="UP000468650">
    <property type="component" value="Unassembled WGS sequence"/>
</dbReference>
<sequence>MKRFLSLTALVALVVACSSKEQNAPEPTAEPVDALPSWNDTETKSTILEYVQAVTDEGSPSFIPVEDRLVTFDNDGTLWAEKPVYFQLYYALDRISYMAKDHPEWENEEPYASGINKDLHGIAAQGYAGLFELIGATQGGMTTDEYHSQVKAWLDTAVHPTTNRPYTEMVYQPMIELIHYLQDNDFNVYIFSAGGIDFMRVWATEVYGIPKEKVMGSSMKTQFSLEGGAHLEKLDQLDAVRDKEAKPEFIYLVTGGKPVIAGGNSDGDLAMLQYTATNTHPFLNLYVHHTDSVREWAYDRDGHVGRLDAGLDEAVARGWTLIDMKYDWKVIFPNE</sequence>
<name>A0A6N6RCV8_9FLAO</name>
<dbReference type="OrthoDB" id="9799365at2"/>
<evidence type="ECO:0000313" key="3">
    <source>
        <dbReference type="Proteomes" id="UP000468650"/>
    </source>
</evidence>
<dbReference type="RefSeq" id="WP_151668369.1">
    <property type="nucleotide sequence ID" value="NZ_WBVO01000014.1"/>
</dbReference>
<evidence type="ECO:0000313" key="2">
    <source>
        <dbReference type="EMBL" id="KAB2805436.1"/>
    </source>
</evidence>
<reference evidence="2 3" key="1">
    <citation type="submission" date="2019-09" db="EMBL/GenBank/DDBJ databases">
        <title>Genomes of family Cryomorphaceae.</title>
        <authorList>
            <person name="Bowman J.P."/>
        </authorList>
    </citation>
    <scope>NUCLEOTIDE SEQUENCE [LARGE SCALE GENOMIC DNA]</scope>
    <source>
        <strain evidence="2 3">LMG 25704</strain>
    </source>
</reference>
<dbReference type="AlphaFoldDB" id="A0A6N6RCV8"/>
<organism evidence="2 3">
    <name type="scientific">Phaeocystidibacter luteus</name>
    <dbReference type="NCBI Taxonomy" id="911197"/>
    <lineage>
        <taxon>Bacteria</taxon>
        <taxon>Pseudomonadati</taxon>
        <taxon>Bacteroidota</taxon>
        <taxon>Flavobacteriia</taxon>
        <taxon>Flavobacteriales</taxon>
        <taxon>Phaeocystidibacteraceae</taxon>
        <taxon>Phaeocystidibacter</taxon>
    </lineage>
</organism>
<accession>A0A6N6RCV8</accession>
<dbReference type="Gene3D" id="3.40.50.1000">
    <property type="entry name" value="HAD superfamily/HAD-like"/>
    <property type="match status" value="1"/>
</dbReference>
<dbReference type="PROSITE" id="PS51257">
    <property type="entry name" value="PROKAR_LIPOPROTEIN"/>
    <property type="match status" value="1"/>
</dbReference>
<evidence type="ECO:0000256" key="1">
    <source>
        <dbReference type="SAM" id="SignalP"/>
    </source>
</evidence>
<dbReference type="SUPFAM" id="SSF56784">
    <property type="entry name" value="HAD-like"/>
    <property type="match status" value="1"/>
</dbReference>
<feature type="chain" id="PRO_5026858198" evidence="1">
    <location>
        <begin position="25"/>
        <end position="335"/>
    </location>
</feature>
<keyword evidence="3" id="KW-1185">Reference proteome</keyword>
<dbReference type="InterPro" id="IPR023214">
    <property type="entry name" value="HAD_sf"/>
</dbReference>
<dbReference type="EMBL" id="WBVO01000014">
    <property type="protein sequence ID" value="KAB2805436.1"/>
    <property type="molecule type" value="Genomic_DNA"/>
</dbReference>
<gene>
    <name evidence="2" type="ORF">F8C67_13360</name>
</gene>
<dbReference type="GO" id="GO:0016787">
    <property type="term" value="F:hydrolase activity"/>
    <property type="evidence" value="ECO:0007669"/>
    <property type="project" value="UniProtKB-KW"/>
</dbReference>
<keyword evidence="2" id="KW-0378">Hydrolase</keyword>
<feature type="signal peptide" evidence="1">
    <location>
        <begin position="1"/>
        <end position="24"/>
    </location>
</feature>